<dbReference type="AlphaFoldDB" id="A0A9D5HRJ0"/>
<keyword evidence="3" id="KW-1185">Reference proteome</keyword>
<reference evidence="2" key="2">
    <citation type="journal article" date="2022" name="Hortic Res">
        <title>The genome of Dioscorea zingiberensis sheds light on the biosynthesis, origin and evolution of the medicinally important diosgenin saponins.</title>
        <authorList>
            <person name="Li Y."/>
            <person name="Tan C."/>
            <person name="Li Z."/>
            <person name="Guo J."/>
            <person name="Li S."/>
            <person name="Chen X."/>
            <person name="Wang C."/>
            <person name="Dai X."/>
            <person name="Yang H."/>
            <person name="Song W."/>
            <person name="Hou L."/>
            <person name="Xu J."/>
            <person name="Tong Z."/>
            <person name="Xu A."/>
            <person name="Yuan X."/>
            <person name="Wang W."/>
            <person name="Yang Q."/>
            <person name="Chen L."/>
            <person name="Sun Z."/>
            <person name="Wang K."/>
            <person name="Pan B."/>
            <person name="Chen J."/>
            <person name="Bao Y."/>
            <person name="Liu F."/>
            <person name="Qi X."/>
            <person name="Gang D.R."/>
            <person name="Wen J."/>
            <person name="Li J."/>
        </authorList>
    </citation>
    <scope>NUCLEOTIDE SEQUENCE</scope>
    <source>
        <strain evidence="2">Dzin_1.0</strain>
    </source>
</reference>
<proteinExistence type="predicted"/>
<reference evidence="2" key="1">
    <citation type="submission" date="2021-03" db="EMBL/GenBank/DDBJ databases">
        <authorList>
            <person name="Li Z."/>
            <person name="Yang C."/>
        </authorList>
    </citation>
    <scope>NUCLEOTIDE SEQUENCE</scope>
    <source>
        <strain evidence="2">Dzin_1.0</strain>
        <tissue evidence="2">Leaf</tissue>
    </source>
</reference>
<accession>A0A9D5HRJ0</accession>
<name>A0A9D5HRJ0_9LILI</name>
<feature type="compositionally biased region" description="Low complexity" evidence="1">
    <location>
        <begin position="55"/>
        <end position="69"/>
    </location>
</feature>
<comment type="caution">
    <text evidence="2">The sequence shown here is derived from an EMBL/GenBank/DDBJ whole genome shotgun (WGS) entry which is preliminary data.</text>
</comment>
<dbReference type="Proteomes" id="UP001085076">
    <property type="component" value="Miscellaneous, Linkage group lg01"/>
</dbReference>
<feature type="region of interest" description="Disordered" evidence="1">
    <location>
        <begin position="212"/>
        <end position="262"/>
    </location>
</feature>
<organism evidence="2 3">
    <name type="scientific">Dioscorea zingiberensis</name>
    <dbReference type="NCBI Taxonomy" id="325984"/>
    <lineage>
        <taxon>Eukaryota</taxon>
        <taxon>Viridiplantae</taxon>
        <taxon>Streptophyta</taxon>
        <taxon>Embryophyta</taxon>
        <taxon>Tracheophyta</taxon>
        <taxon>Spermatophyta</taxon>
        <taxon>Magnoliopsida</taxon>
        <taxon>Liliopsida</taxon>
        <taxon>Dioscoreales</taxon>
        <taxon>Dioscoreaceae</taxon>
        <taxon>Dioscorea</taxon>
    </lineage>
</organism>
<protein>
    <submittedName>
        <fullName evidence="2">Uncharacterized protein</fullName>
    </submittedName>
</protein>
<evidence type="ECO:0000256" key="1">
    <source>
        <dbReference type="SAM" id="MobiDB-lite"/>
    </source>
</evidence>
<feature type="region of interest" description="Disordered" evidence="1">
    <location>
        <begin position="50"/>
        <end position="81"/>
    </location>
</feature>
<gene>
    <name evidence="2" type="ORF">J5N97_004475</name>
</gene>
<feature type="region of interest" description="Disordered" evidence="1">
    <location>
        <begin position="277"/>
        <end position="302"/>
    </location>
</feature>
<feature type="compositionally biased region" description="Low complexity" evidence="1">
    <location>
        <begin position="212"/>
        <end position="235"/>
    </location>
</feature>
<evidence type="ECO:0000313" key="3">
    <source>
        <dbReference type="Proteomes" id="UP001085076"/>
    </source>
</evidence>
<dbReference type="EMBL" id="JAGGNH010000001">
    <property type="protein sequence ID" value="KAJ0986119.1"/>
    <property type="molecule type" value="Genomic_DNA"/>
</dbReference>
<evidence type="ECO:0000313" key="2">
    <source>
        <dbReference type="EMBL" id="KAJ0986119.1"/>
    </source>
</evidence>
<sequence length="302" mass="31123">MPCRISSPAPELHYLSLPRWTSAHRDALHAANSLRRELFRLRPDRRLRAASETLAAKPPATPTGRGPRTSSSSVVSGAPPRVQGVESISPASGCGTPPSYALFYAVLPDTGSDSGVAPVAPLCCRRCYFPRPKLHLLTPSPLHEPTPPSLVACRPACRRLDASGCDTRRGALPLRGASSSRRVWPPRTPAVGLLLPLSSQASAALASHAASPTALVDRTSPSSKAPHPASSLPSSSAPPPSLGIIGGGGVHTTPDGQGTRGWTPSYYVDPFIGIKASRGGARGGSGSGAKEAGPRGTGEGVE</sequence>